<evidence type="ECO:0000313" key="1">
    <source>
        <dbReference type="EMBL" id="KAI3735267.1"/>
    </source>
</evidence>
<reference evidence="2" key="1">
    <citation type="journal article" date="2022" name="Mol. Ecol. Resour.">
        <title>The genomes of chicory, endive, great burdock and yacon provide insights into Asteraceae palaeo-polyploidization history and plant inulin production.</title>
        <authorList>
            <person name="Fan W."/>
            <person name="Wang S."/>
            <person name="Wang H."/>
            <person name="Wang A."/>
            <person name="Jiang F."/>
            <person name="Liu H."/>
            <person name="Zhao H."/>
            <person name="Xu D."/>
            <person name="Zhang Y."/>
        </authorList>
    </citation>
    <scope>NUCLEOTIDE SEQUENCE [LARGE SCALE GENOMIC DNA]</scope>
    <source>
        <strain evidence="2">cv. Niubang</strain>
    </source>
</reference>
<comment type="caution">
    <text evidence="1">The sequence shown here is derived from an EMBL/GenBank/DDBJ whole genome shotgun (WGS) entry which is preliminary data.</text>
</comment>
<organism evidence="1 2">
    <name type="scientific">Arctium lappa</name>
    <name type="common">Greater burdock</name>
    <name type="synonym">Lappa major</name>
    <dbReference type="NCBI Taxonomy" id="4217"/>
    <lineage>
        <taxon>Eukaryota</taxon>
        <taxon>Viridiplantae</taxon>
        <taxon>Streptophyta</taxon>
        <taxon>Embryophyta</taxon>
        <taxon>Tracheophyta</taxon>
        <taxon>Spermatophyta</taxon>
        <taxon>Magnoliopsida</taxon>
        <taxon>eudicotyledons</taxon>
        <taxon>Gunneridae</taxon>
        <taxon>Pentapetalae</taxon>
        <taxon>asterids</taxon>
        <taxon>campanulids</taxon>
        <taxon>Asterales</taxon>
        <taxon>Asteraceae</taxon>
        <taxon>Carduoideae</taxon>
        <taxon>Cardueae</taxon>
        <taxon>Arctiinae</taxon>
        <taxon>Arctium</taxon>
    </lineage>
</organism>
<sequence length="179" mass="20929">MMNLSSKSYSSILYLRIPPGFQMILRRKDVQHHNIVKSLMMTSEVTYRPQLGADGVSKDSNIVAIVTMGFVKDAKAHIDVQGYNVYHKNRLIKDFMEYENFDKSLEYIEELMIKHAPIDGLLGFSQLQKLEQHCCICKRTWHHSDFGKQVRLYALLRLCLFHNFNFDFRFLALKTVLPP</sequence>
<reference evidence="1 2" key="2">
    <citation type="journal article" date="2022" name="Mol. Ecol. Resour.">
        <title>The genomes of chicory, endive, great burdock and yacon provide insights into Asteraceae paleo-polyploidization history and plant inulin production.</title>
        <authorList>
            <person name="Fan W."/>
            <person name="Wang S."/>
            <person name="Wang H."/>
            <person name="Wang A."/>
            <person name="Jiang F."/>
            <person name="Liu H."/>
            <person name="Zhao H."/>
            <person name="Xu D."/>
            <person name="Zhang Y."/>
        </authorList>
    </citation>
    <scope>NUCLEOTIDE SEQUENCE [LARGE SCALE GENOMIC DNA]</scope>
    <source>
        <strain evidence="2">cv. Niubang</strain>
    </source>
</reference>
<accession>A0ACB9CME2</accession>
<protein>
    <submittedName>
        <fullName evidence="1">Uncharacterized protein</fullName>
    </submittedName>
</protein>
<dbReference type="Proteomes" id="UP001055879">
    <property type="component" value="Linkage Group LG04"/>
</dbReference>
<proteinExistence type="predicted"/>
<gene>
    <name evidence="1" type="ORF">L6452_14759</name>
</gene>
<dbReference type="EMBL" id="CM042050">
    <property type="protein sequence ID" value="KAI3735267.1"/>
    <property type="molecule type" value="Genomic_DNA"/>
</dbReference>
<evidence type="ECO:0000313" key="2">
    <source>
        <dbReference type="Proteomes" id="UP001055879"/>
    </source>
</evidence>
<keyword evidence="2" id="KW-1185">Reference proteome</keyword>
<name>A0ACB9CME2_ARCLA</name>